<dbReference type="EC" id="2.3.1.-" evidence="4"/>
<evidence type="ECO:0000256" key="2">
    <source>
        <dbReference type="ARBA" id="ARBA00023251"/>
    </source>
</evidence>
<organism evidence="4">
    <name type="scientific">Deinococcus sonorensis KR-87</name>
    <dbReference type="NCBI Taxonomy" id="694439"/>
    <lineage>
        <taxon>Bacteria</taxon>
        <taxon>Thermotogati</taxon>
        <taxon>Deinococcota</taxon>
        <taxon>Deinococci</taxon>
        <taxon>Deinococcales</taxon>
        <taxon>Deinococcaceae</taxon>
        <taxon>Deinococcus</taxon>
    </lineage>
</organism>
<dbReference type="GO" id="GO:0046677">
    <property type="term" value="P:response to antibiotic"/>
    <property type="evidence" value="ECO:0007669"/>
    <property type="project" value="UniProtKB-KW"/>
</dbReference>
<keyword evidence="2" id="KW-0046">Antibiotic resistance</keyword>
<evidence type="ECO:0000259" key="3">
    <source>
        <dbReference type="PROSITE" id="PS51186"/>
    </source>
</evidence>
<dbReference type="RefSeq" id="WP_350243983.1">
    <property type="nucleotide sequence ID" value="NZ_CP158299.1"/>
</dbReference>
<feature type="domain" description="N-acetyltransferase" evidence="3">
    <location>
        <begin position="2"/>
        <end position="165"/>
    </location>
</feature>
<accession>A0AAU7UCC1</accession>
<dbReference type="GO" id="GO:0019290">
    <property type="term" value="P:siderophore biosynthetic process"/>
    <property type="evidence" value="ECO:0007669"/>
    <property type="project" value="InterPro"/>
</dbReference>
<dbReference type="InterPro" id="IPR000182">
    <property type="entry name" value="GNAT_dom"/>
</dbReference>
<protein>
    <submittedName>
        <fullName evidence="4">GNAT family N-acetyltransferase</fullName>
        <ecNumber evidence="4">2.3.1.-</ecNumber>
    </submittedName>
</protein>
<gene>
    <name evidence="4" type="ORF">ABOD76_06420</name>
</gene>
<reference evidence="4" key="1">
    <citation type="submission" date="2024-06" db="EMBL/GenBank/DDBJ databases">
        <title>Draft Genome Sequence of Deinococcus sonorensis Type Strain KR-87, a Biofilm Producing Representative of the Genus Deinococcus.</title>
        <authorList>
            <person name="Boren L.S."/>
            <person name="Grosso R.A."/>
            <person name="Hugenberg-Cox A.N."/>
            <person name="Hill J.T.E."/>
            <person name="Albert C.M."/>
            <person name="Tuohy J.M."/>
        </authorList>
    </citation>
    <scope>NUCLEOTIDE SEQUENCE</scope>
    <source>
        <strain evidence="4">KR-87</strain>
    </source>
</reference>
<dbReference type="InterPro" id="IPR019432">
    <property type="entry name" value="Acyltransferase_MbtK/IucB-like"/>
</dbReference>
<dbReference type="PANTHER" id="PTHR31438:SF1">
    <property type="entry name" value="LYSINE N-ACYLTRANSFERASE C17G9.06C-RELATED"/>
    <property type="match status" value="1"/>
</dbReference>
<sequence length="168" mass="19239">MISLEPLHLRHLPLLHRWLQQPHVQAFWDDGDRTLELVEQHYFGPDRAQEAFILSEREQPFGYLQLDPVGPDDPLAAWRADQGETWALDLLIGEADRTGQGLAARSIGTLLGSWPQRHPHCRRLLTDSDVRNGRALRAWQKAGFRPLGPATLDGYEALMMAYDLKQWL</sequence>
<comment type="pathway">
    <text evidence="1">Siderophore biosynthesis.</text>
</comment>
<dbReference type="InterPro" id="IPR016181">
    <property type="entry name" value="Acyl_CoA_acyltransferase"/>
</dbReference>
<evidence type="ECO:0000256" key="1">
    <source>
        <dbReference type="ARBA" id="ARBA00004924"/>
    </source>
</evidence>
<name>A0AAU7UCC1_9DEIO</name>
<dbReference type="SMART" id="SM01006">
    <property type="entry name" value="AlcB"/>
    <property type="match status" value="1"/>
</dbReference>
<dbReference type="GO" id="GO:0016410">
    <property type="term" value="F:N-acyltransferase activity"/>
    <property type="evidence" value="ECO:0007669"/>
    <property type="project" value="TreeGrafter"/>
</dbReference>
<dbReference type="PROSITE" id="PS51186">
    <property type="entry name" value="GNAT"/>
    <property type="match status" value="1"/>
</dbReference>
<dbReference type="KEGG" id="dsc:ABOD76_06420"/>
<evidence type="ECO:0000313" key="4">
    <source>
        <dbReference type="EMBL" id="XBV85938.1"/>
    </source>
</evidence>
<proteinExistence type="predicted"/>
<dbReference type="AlphaFoldDB" id="A0AAU7UCC1"/>
<dbReference type="PANTHER" id="PTHR31438">
    <property type="entry name" value="LYSINE N-ACYLTRANSFERASE C17G9.06C-RELATED"/>
    <property type="match status" value="1"/>
</dbReference>
<keyword evidence="4" id="KW-0808">Transferase</keyword>
<dbReference type="EMBL" id="CP158299">
    <property type="protein sequence ID" value="XBV85938.1"/>
    <property type="molecule type" value="Genomic_DNA"/>
</dbReference>
<keyword evidence="4" id="KW-0012">Acyltransferase</keyword>
<dbReference type="Pfam" id="PF13523">
    <property type="entry name" value="Acetyltransf_8"/>
    <property type="match status" value="1"/>
</dbReference>
<dbReference type="SUPFAM" id="SSF55729">
    <property type="entry name" value="Acyl-CoA N-acyltransferases (Nat)"/>
    <property type="match status" value="1"/>
</dbReference>
<dbReference type="Gene3D" id="3.40.630.30">
    <property type="match status" value="1"/>
</dbReference>